<proteinExistence type="predicted"/>
<feature type="non-terminal residue" evidence="1">
    <location>
        <position position="55"/>
    </location>
</feature>
<keyword evidence="2" id="KW-1185">Reference proteome</keyword>
<dbReference type="AlphaFoldDB" id="A0A6H5G470"/>
<reference evidence="1 2" key="1">
    <citation type="submission" date="2020-02" db="EMBL/GenBank/DDBJ databases">
        <authorList>
            <person name="Ferguson B K."/>
        </authorList>
    </citation>
    <scope>NUCLEOTIDE SEQUENCE [LARGE SCALE GENOMIC DNA]</scope>
</reference>
<gene>
    <name evidence="1" type="ORF">NTEN_LOCUS3146</name>
</gene>
<evidence type="ECO:0000313" key="1">
    <source>
        <dbReference type="EMBL" id="CAA9996681.1"/>
    </source>
</evidence>
<dbReference type="Proteomes" id="UP000479000">
    <property type="component" value="Unassembled WGS sequence"/>
</dbReference>
<organism evidence="1 2">
    <name type="scientific">Nesidiocoris tenuis</name>
    <dbReference type="NCBI Taxonomy" id="355587"/>
    <lineage>
        <taxon>Eukaryota</taxon>
        <taxon>Metazoa</taxon>
        <taxon>Ecdysozoa</taxon>
        <taxon>Arthropoda</taxon>
        <taxon>Hexapoda</taxon>
        <taxon>Insecta</taxon>
        <taxon>Pterygota</taxon>
        <taxon>Neoptera</taxon>
        <taxon>Paraneoptera</taxon>
        <taxon>Hemiptera</taxon>
        <taxon>Heteroptera</taxon>
        <taxon>Panheteroptera</taxon>
        <taxon>Cimicomorpha</taxon>
        <taxon>Miridae</taxon>
        <taxon>Dicyphina</taxon>
        <taxon>Nesidiocoris</taxon>
    </lineage>
</organism>
<protein>
    <submittedName>
        <fullName evidence="1">Uncharacterized protein</fullName>
    </submittedName>
</protein>
<sequence length="55" mass="6400">GWRIRICNKIFLSVRRPPYAVRRTPSAVRRPPYAVRRTPSAVRGFSGGRSYRKIL</sequence>
<name>A0A6H5G470_9HEMI</name>
<feature type="non-terminal residue" evidence="1">
    <location>
        <position position="1"/>
    </location>
</feature>
<accession>A0A6H5G470</accession>
<dbReference type="EMBL" id="CADCXU010004799">
    <property type="protein sequence ID" value="CAA9996681.1"/>
    <property type="molecule type" value="Genomic_DNA"/>
</dbReference>
<evidence type="ECO:0000313" key="2">
    <source>
        <dbReference type="Proteomes" id="UP000479000"/>
    </source>
</evidence>